<dbReference type="Pfam" id="PF00534">
    <property type="entry name" value="Glycos_transf_1"/>
    <property type="match status" value="1"/>
</dbReference>
<dbReference type="EMBL" id="JACHIA010000022">
    <property type="protein sequence ID" value="MBB6073229.1"/>
    <property type="molecule type" value="Genomic_DNA"/>
</dbReference>
<accession>A0A841H668</accession>
<feature type="domain" description="Glycosyl transferase family 1" evidence="4">
    <location>
        <begin position="178"/>
        <end position="340"/>
    </location>
</feature>
<dbReference type="PANTHER" id="PTHR12526:SF640">
    <property type="entry name" value="COLANIC ACID BIOSYNTHESIS GLYCOSYLTRANSFERASE WCAL-RELATED"/>
    <property type="match status" value="1"/>
</dbReference>
<evidence type="ECO:0000313" key="6">
    <source>
        <dbReference type="EMBL" id="MBB6073229.1"/>
    </source>
</evidence>
<dbReference type="Gene3D" id="3.40.50.2000">
    <property type="entry name" value="Glycogen Phosphorylase B"/>
    <property type="match status" value="2"/>
</dbReference>
<evidence type="ECO:0000256" key="2">
    <source>
        <dbReference type="ARBA" id="ARBA00022676"/>
    </source>
</evidence>
<dbReference type="GO" id="GO:0016757">
    <property type="term" value="F:glycosyltransferase activity"/>
    <property type="evidence" value="ECO:0007669"/>
    <property type="project" value="UniProtKB-KW"/>
</dbReference>
<evidence type="ECO:0000259" key="4">
    <source>
        <dbReference type="Pfam" id="PF00534"/>
    </source>
</evidence>
<gene>
    <name evidence="6" type="ORF">HNQ61_004896</name>
</gene>
<dbReference type="AlphaFoldDB" id="A0A841H668"/>
<protein>
    <submittedName>
        <fullName evidence="6">Glycosyltransferase involved in cell wall biosynthesis</fullName>
    </submittedName>
</protein>
<evidence type="ECO:0000259" key="5">
    <source>
        <dbReference type="Pfam" id="PF13439"/>
    </source>
</evidence>
<dbReference type="InterPro" id="IPR001296">
    <property type="entry name" value="Glyco_trans_1"/>
</dbReference>
<keyword evidence="7" id="KW-1185">Reference proteome</keyword>
<organism evidence="6 7">
    <name type="scientific">Longimicrobium terrae</name>
    <dbReference type="NCBI Taxonomy" id="1639882"/>
    <lineage>
        <taxon>Bacteria</taxon>
        <taxon>Pseudomonadati</taxon>
        <taxon>Gemmatimonadota</taxon>
        <taxon>Longimicrobiia</taxon>
        <taxon>Longimicrobiales</taxon>
        <taxon>Longimicrobiaceae</taxon>
        <taxon>Longimicrobium</taxon>
    </lineage>
</organism>
<comment type="caution">
    <text evidence="6">The sequence shown here is derived from an EMBL/GenBank/DDBJ whole genome shotgun (WGS) entry which is preliminary data.</text>
</comment>
<dbReference type="InterPro" id="IPR028098">
    <property type="entry name" value="Glyco_trans_4-like_N"/>
</dbReference>
<keyword evidence="2" id="KW-0328">Glycosyltransferase</keyword>
<dbReference type="PANTHER" id="PTHR12526">
    <property type="entry name" value="GLYCOSYLTRANSFERASE"/>
    <property type="match status" value="1"/>
</dbReference>
<dbReference type="Pfam" id="PF13439">
    <property type="entry name" value="Glyco_transf_4"/>
    <property type="match status" value="1"/>
</dbReference>
<evidence type="ECO:0000256" key="3">
    <source>
        <dbReference type="ARBA" id="ARBA00022679"/>
    </source>
</evidence>
<feature type="domain" description="Glycosyltransferase subfamily 4-like N-terminal" evidence="5">
    <location>
        <begin position="49"/>
        <end position="160"/>
    </location>
</feature>
<evidence type="ECO:0000313" key="7">
    <source>
        <dbReference type="Proteomes" id="UP000582837"/>
    </source>
</evidence>
<evidence type="ECO:0000256" key="1">
    <source>
        <dbReference type="ARBA" id="ARBA00009481"/>
    </source>
</evidence>
<keyword evidence="3 6" id="KW-0808">Transferase</keyword>
<dbReference type="Proteomes" id="UP000582837">
    <property type="component" value="Unassembled WGS sequence"/>
</dbReference>
<name>A0A841H668_9BACT</name>
<dbReference type="SUPFAM" id="SSF53756">
    <property type="entry name" value="UDP-Glycosyltransferase/glycogen phosphorylase"/>
    <property type="match status" value="1"/>
</dbReference>
<sequence>MMHVYAGNLYGGVERMLAVFAAEASTDPRLEQSFALCFEGRLADELREAEAPLDVLGPVRMRRPLTVVRARRALAEVMERRRPDVVVCHSSWTHGIFASVARDRGIPVAFWLHDAVTGRTWADRLARRTRPDAALCTSAFAATTLERLWSGVPSAVVHPPIMHHTVDPLRGTILRGVLGTGLDEVVILQASRMEAWKGHRVLIDALGLMAGSPGWTCWIAGGPQRPAEEVYLEGLRARAEELGIAHRVRFLGQRADVPLLMAAADIVCQPNLQPEPFGITFVEAMQAGRPVVGTAAGGTNEVVVESTGFLIPVDDAAALADALRTLVEDEAVRHRLGAAGPGRARELSDPLRQMERMRAVLAGIVRADGARADAAVADADAARAGG</sequence>
<comment type="similarity">
    <text evidence="1">Belongs to the glycosyltransferase group 1 family. Glycosyltransferase 4 subfamily.</text>
</comment>
<proteinExistence type="inferred from homology"/>
<reference evidence="6 7" key="1">
    <citation type="submission" date="2020-08" db="EMBL/GenBank/DDBJ databases">
        <title>Genomic Encyclopedia of Type Strains, Phase IV (KMG-IV): sequencing the most valuable type-strain genomes for metagenomic binning, comparative biology and taxonomic classification.</title>
        <authorList>
            <person name="Goeker M."/>
        </authorList>
    </citation>
    <scope>NUCLEOTIDE SEQUENCE [LARGE SCALE GENOMIC DNA]</scope>
    <source>
        <strain evidence="6 7">DSM 29007</strain>
    </source>
</reference>